<name>A0A0D7AP98_9AGAR</name>
<dbReference type="InterPro" id="IPR013154">
    <property type="entry name" value="ADH-like_N"/>
</dbReference>
<reference evidence="2 3" key="1">
    <citation type="journal article" date="2015" name="Fungal Genet. Biol.">
        <title>Evolution of novel wood decay mechanisms in Agaricales revealed by the genome sequences of Fistulina hepatica and Cylindrobasidium torrendii.</title>
        <authorList>
            <person name="Floudas D."/>
            <person name="Held B.W."/>
            <person name="Riley R."/>
            <person name="Nagy L.G."/>
            <person name="Koehler G."/>
            <person name="Ransdell A.S."/>
            <person name="Younus H."/>
            <person name="Chow J."/>
            <person name="Chiniquy J."/>
            <person name="Lipzen A."/>
            <person name="Tritt A."/>
            <person name="Sun H."/>
            <person name="Haridas S."/>
            <person name="LaButti K."/>
            <person name="Ohm R.A."/>
            <person name="Kues U."/>
            <person name="Blanchette R.A."/>
            <person name="Grigoriev I.V."/>
            <person name="Minto R.E."/>
            <person name="Hibbett D.S."/>
        </authorList>
    </citation>
    <scope>NUCLEOTIDE SEQUENCE [LARGE SCALE GENOMIC DNA]</scope>
    <source>
        <strain evidence="2 3">ATCC 64428</strain>
    </source>
</reference>
<dbReference type="InterPro" id="IPR011032">
    <property type="entry name" value="GroES-like_sf"/>
</dbReference>
<dbReference type="SUPFAM" id="SSF51735">
    <property type="entry name" value="NAD(P)-binding Rossmann-fold domains"/>
    <property type="match status" value="1"/>
</dbReference>
<gene>
    <name evidence="2" type="ORF">FISHEDRAFT_63750</name>
</gene>
<dbReference type="GO" id="GO:0016491">
    <property type="term" value="F:oxidoreductase activity"/>
    <property type="evidence" value="ECO:0007669"/>
    <property type="project" value="InterPro"/>
</dbReference>
<dbReference type="EMBL" id="KN881637">
    <property type="protein sequence ID" value="KIY52598.1"/>
    <property type="molecule type" value="Genomic_DNA"/>
</dbReference>
<dbReference type="Gene3D" id="3.90.180.10">
    <property type="entry name" value="Medium-chain alcohol dehydrogenases, catalytic domain"/>
    <property type="match status" value="1"/>
</dbReference>
<keyword evidence="3" id="KW-1185">Reference proteome</keyword>
<dbReference type="AlphaFoldDB" id="A0A0D7AP98"/>
<dbReference type="PANTHER" id="PTHR45033">
    <property type="match status" value="1"/>
</dbReference>
<dbReference type="InterPro" id="IPR020843">
    <property type="entry name" value="ER"/>
</dbReference>
<sequence>MAKLPAEYKEYFLPEFTGIDKLTIRTVPMPALDATSVLVKVHAVSLQYRDIVVASGLYPLPINPGIIPASDMAGEIVAVGSAVTKGYAVGDRVVANFNMPGYLFGDLGAEVDGVLAEYKVFAADDRRLVHMPENLTYEEASVLPCAGLTAFTALTDPVPIKAGDTLLVQGTGGVSVLAAQFALVSGAKVIMTSSSQKKLDEVAKAIGLPSENLINYHTTPDWDKRVLELTGGKGVDHVVEIGGPETLTKSLNCTTKNGAVHITGMLTLILFKTLTVRGIGMGDRKVFDAMNKVVAGTGMKPFVGRTFSFAQAKDAYNAMAAHSHVGKVVIRVSEQ</sequence>
<dbReference type="SMART" id="SM00829">
    <property type="entry name" value="PKS_ER"/>
    <property type="match status" value="1"/>
</dbReference>
<accession>A0A0D7AP98</accession>
<dbReference type="CDD" id="cd08276">
    <property type="entry name" value="MDR7"/>
    <property type="match status" value="1"/>
</dbReference>
<dbReference type="InterPro" id="IPR036291">
    <property type="entry name" value="NAD(P)-bd_dom_sf"/>
</dbReference>
<evidence type="ECO:0000259" key="1">
    <source>
        <dbReference type="SMART" id="SM00829"/>
    </source>
</evidence>
<dbReference type="SUPFAM" id="SSF50129">
    <property type="entry name" value="GroES-like"/>
    <property type="match status" value="1"/>
</dbReference>
<protein>
    <submittedName>
        <fullName evidence="2">GroES-like protein</fullName>
    </submittedName>
</protein>
<dbReference type="PANTHER" id="PTHR45033:SF2">
    <property type="entry name" value="ZINC-TYPE ALCOHOL DEHYDROGENASE-LIKE PROTEIN C1773.06C"/>
    <property type="match status" value="1"/>
</dbReference>
<feature type="domain" description="Enoyl reductase (ER)" evidence="1">
    <location>
        <begin position="18"/>
        <end position="330"/>
    </location>
</feature>
<dbReference type="Gene3D" id="3.40.50.720">
    <property type="entry name" value="NAD(P)-binding Rossmann-like Domain"/>
    <property type="match status" value="1"/>
</dbReference>
<dbReference type="Proteomes" id="UP000054144">
    <property type="component" value="Unassembled WGS sequence"/>
</dbReference>
<proteinExistence type="predicted"/>
<dbReference type="Pfam" id="PF08240">
    <property type="entry name" value="ADH_N"/>
    <property type="match status" value="1"/>
</dbReference>
<evidence type="ECO:0000313" key="3">
    <source>
        <dbReference type="Proteomes" id="UP000054144"/>
    </source>
</evidence>
<organism evidence="2 3">
    <name type="scientific">Fistulina hepatica ATCC 64428</name>
    <dbReference type="NCBI Taxonomy" id="1128425"/>
    <lineage>
        <taxon>Eukaryota</taxon>
        <taxon>Fungi</taxon>
        <taxon>Dikarya</taxon>
        <taxon>Basidiomycota</taxon>
        <taxon>Agaricomycotina</taxon>
        <taxon>Agaricomycetes</taxon>
        <taxon>Agaricomycetidae</taxon>
        <taxon>Agaricales</taxon>
        <taxon>Fistulinaceae</taxon>
        <taxon>Fistulina</taxon>
    </lineage>
</organism>
<evidence type="ECO:0000313" key="2">
    <source>
        <dbReference type="EMBL" id="KIY52598.1"/>
    </source>
</evidence>
<dbReference type="Pfam" id="PF00107">
    <property type="entry name" value="ADH_zinc_N"/>
    <property type="match status" value="1"/>
</dbReference>
<dbReference type="OrthoDB" id="9930022at2759"/>
<dbReference type="InterPro" id="IPR052711">
    <property type="entry name" value="Zinc_ADH-like"/>
</dbReference>
<dbReference type="InterPro" id="IPR013149">
    <property type="entry name" value="ADH-like_C"/>
</dbReference>